<keyword evidence="3" id="KW-1185">Reference proteome</keyword>
<dbReference type="CDD" id="cd06433">
    <property type="entry name" value="GT_2_WfgS_like"/>
    <property type="match status" value="1"/>
</dbReference>
<sequence length="305" mass="35256">MQIGPTDLFRKFVNEPRFTTTHTRIIKGSIPKITVVTPSYNQAGYLERTILSVLNQQYPALEYFIIDGGSTDGSLDIIRKYEPYLAGWVSEKDRGQTDAINKGFQRATGDLVAFQNSDDVYAPDTFLRIAEAWQKAPDTDVFYGNLYFIDEQDVIIEEMRSLPFCAACQLYEGMQVFNQSLFLKRDVLTRYGLLDERLRFVLDYEIITRLGVQSDVRFQHVPGLWGGFRVQPEAKSSNIAETGQQEHQQVKEKYRQQLKSGLGESFWRRYCRLRKIVKFILQGEFGYIKHRLQLSGKMARKPTDS</sequence>
<dbReference type="EMBL" id="BAABHD010000074">
    <property type="protein sequence ID" value="GAA4463435.1"/>
    <property type="molecule type" value="Genomic_DNA"/>
</dbReference>
<evidence type="ECO:0000313" key="3">
    <source>
        <dbReference type="Proteomes" id="UP001501175"/>
    </source>
</evidence>
<organism evidence="2 3">
    <name type="scientific">Nibrella saemangeumensis</name>
    <dbReference type="NCBI Taxonomy" id="1084526"/>
    <lineage>
        <taxon>Bacteria</taxon>
        <taxon>Pseudomonadati</taxon>
        <taxon>Bacteroidota</taxon>
        <taxon>Cytophagia</taxon>
        <taxon>Cytophagales</taxon>
        <taxon>Spirosomataceae</taxon>
        <taxon>Nibrella</taxon>
    </lineage>
</organism>
<dbReference type="PANTHER" id="PTHR43685">
    <property type="entry name" value="GLYCOSYLTRANSFERASE"/>
    <property type="match status" value="1"/>
</dbReference>
<dbReference type="PANTHER" id="PTHR43685:SF2">
    <property type="entry name" value="GLYCOSYLTRANSFERASE 2-LIKE DOMAIN-CONTAINING PROTEIN"/>
    <property type="match status" value="1"/>
</dbReference>
<reference evidence="3" key="1">
    <citation type="journal article" date="2019" name="Int. J. Syst. Evol. Microbiol.">
        <title>The Global Catalogue of Microorganisms (GCM) 10K type strain sequencing project: providing services to taxonomists for standard genome sequencing and annotation.</title>
        <authorList>
            <consortium name="The Broad Institute Genomics Platform"/>
            <consortium name="The Broad Institute Genome Sequencing Center for Infectious Disease"/>
            <person name="Wu L."/>
            <person name="Ma J."/>
        </authorList>
    </citation>
    <scope>NUCLEOTIDE SEQUENCE [LARGE SCALE GENOMIC DNA]</scope>
    <source>
        <strain evidence="3">JCM 17927</strain>
    </source>
</reference>
<accession>A0ABP8NC86</accession>
<proteinExistence type="predicted"/>
<dbReference type="RefSeq" id="WP_345246632.1">
    <property type="nucleotide sequence ID" value="NZ_BAABHD010000074.1"/>
</dbReference>
<dbReference type="InterPro" id="IPR029044">
    <property type="entry name" value="Nucleotide-diphossugar_trans"/>
</dbReference>
<feature type="domain" description="Glycosyltransferase 2-like" evidence="1">
    <location>
        <begin position="34"/>
        <end position="155"/>
    </location>
</feature>
<protein>
    <submittedName>
        <fullName evidence="2">Glycosyltransferase family 2 protein</fullName>
    </submittedName>
</protein>
<dbReference type="SUPFAM" id="SSF53448">
    <property type="entry name" value="Nucleotide-diphospho-sugar transferases"/>
    <property type="match status" value="1"/>
</dbReference>
<comment type="caution">
    <text evidence="2">The sequence shown here is derived from an EMBL/GenBank/DDBJ whole genome shotgun (WGS) entry which is preliminary data.</text>
</comment>
<name>A0ABP8NC86_9BACT</name>
<dbReference type="InterPro" id="IPR050834">
    <property type="entry name" value="Glycosyltransf_2"/>
</dbReference>
<evidence type="ECO:0000313" key="2">
    <source>
        <dbReference type="EMBL" id="GAA4463435.1"/>
    </source>
</evidence>
<gene>
    <name evidence="2" type="ORF">GCM10023189_41480</name>
</gene>
<dbReference type="Proteomes" id="UP001501175">
    <property type="component" value="Unassembled WGS sequence"/>
</dbReference>
<dbReference type="Gene3D" id="3.90.550.10">
    <property type="entry name" value="Spore Coat Polysaccharide Biosynthesis Protein SpsA, Chain A"/>
    <property type="match status" value="1"/>
</dbReference>
<dbReference type="Pfam" id="PF00535">
    <property type="entry name" value="Glycos_transf_2"/>
    <property type="match status" value="1"/>
</dbReference>
<evidence type="ECO:0000259" key="1">
    <source>
        <dbReference type="Pfam" id="PF00535"/>
    </source>
</evidence>
<dbReference type="InterPro" id="IPR001173">
    <property type="entry name" value="Glyco_trans_2-like"/>
</dbReference>